<dbReference type="STRING" id="387631.Asulf_01981"/>
<sequence>MTLPKLVKDYIDKLKGLRELGKDPFKIKKFDRTANADEIVKKFSNLNPGDETDFNVRIAGRLMSKRKHGGVIFADLKDSSGRIQLVFRKDFTNEFKELKLVERGDILGVDGFVIKTRRGEVSVLVKEWTVLSKILRPLPDKWHGLEDIETRYRQRYLDFIMNEESRETFFLINKVIHLIRNYLNDNGFIEVYTPILQPVYGGAFARPFETYHHFLEEKMYLRIAPELYLKRLLVGGFEKVYEFAPCFRNEDVDPLHNPEFIQLEFYWAYIELSQLMDFLEKMFEEVVLKATGKTEIEYQGKIVNFKRPWKKMRMVDAIKEFGGIDVEKMSDDELFNHAKELGIEEERRGEIIEKLFDYYAKDKIVNPTFITHFPVDISPLAKKADGYADRMELYIAGMEVANGFSELNNPIEQYMRFKEEEELRKRSDKKGLETMPMDKDYIRALEYAMPPASGVGIGLGRLFMILGNKRTLREVIAFPTLAKEPDFEVIPEIYPEVLEWYGRTER</sequence>
<feature type="domain" description="Aminoacyl-transfer RNA synthetases class-II family profile" evidence="9">
    <location>
        <begin position="169"/>
        <end position="479"/>
    </location>
</feature>
<keyword evidence="1 7" id="KW-0436">Ligase</keyword>
<proteinExistence type="inferred from homology"/>
<comment type="similarity">
    <text evidence="7">Belongs to the class-II aminoacyl-tRNA synthetase family.</text>
</comment>
<dbReference type="AlphaFoldDB" id="N0BI26"/>
<dbReference type="PRINTS" id="PR00982">
    <property type="entry name" value="TRNASYNTHLYS"/>
</dbReference>
<keyword evidence="11" id="KW-1185">Reference proteome</keyword>
<evidence type="ECO:0000256" key="4">
    <source>
        <dbReference type="ARBA" id="ARBA00022840"/>
    </source>
</evidence>
<dbReference type="SUPFAM" id="SSF50249">
    <property type="entry name" value="Nucleic acid-binding proteins"/>
    <property type="match status" value="1"/>
</dbReference>
<keyword evidence="3 7" id="KW-0547">Nucleotide-binding</keyword>
<dbReference type="OrthoDB" id="131570at2157"/>
<evidence type="ECO:0000256" key="6">
    <source>
        <dbReference type="ARBA" id="ARBA00048573"/>
    </source>
</evidence>
<reference evidence="10 11" key="1">
    <citation type="journal article" date="2013" name="Genome Announc.">
        <title>Complete Genome Sequence of the Thermophilic and Facultatively Chemolithoautotrophic Sulfate Reducer Archaeoglobus sulfaticallidus Strain PM70-1T.</title>
        <authorList>
            <person name="Stokke R."/>
            <person name="Hocking W.P."/>
            <person name="Steinsbu B.O."/>
            <person name="Steen I.H."/>
        </authorList>
    </citation>
    <scope>NUCLEOTIDE SEQUENCE [LARGE SCALE GENOMIC DNA]</scope>
    <source>
        <strain evidence="10">PM70-1</strain>
    </source>
</reference>
<dbReference type="GO" id="GO:0000287">
    <property type="term" value="F:magnesium ion binding"/>
    <property type="evidence" value="ECO:0007669"/>
    <property type="project" value="UniProtKB-UniRule"/>
</dbReference>
<comment type="subcellular location">
    <subcellularLocation>
        <location evidence="7">Cytoplasm</location>
    </subcellularLocation>
</comment>
<name>N0BI26_9EURY</name>
<dbReference type="InterPro" id="IPR044136">
    <property type="entry name" value="Lys-tRNA-ligase_II_N"/>
</dbReference>
<keyword evidence="2 7" id="KW-0479">Metal-binding</keyword>
<dbReference type="GO" id="GO:0005829">
    <property type="term" value="C:cytosol"/>
    <property type="evidence" value="ECO:0007669"/>
    <property type="project" value="TreeGrafter"/>
</dbReference>
<dbReference type="HOGENOM" id="CLU_008255_6_0_2"/>
<gene>
    <name evidence="7" type="primary">lysS</name>
    <name evidence="10" type="ORF">Asulf_01981</name>
</gene>
<dbReference type="InterPro" id="IPR006195">
    <property type="entry name" value="aa-tRNA-synth_II"/>
</dbReference>
<evidence type="ECO:0000256" key="1">
    <source>
        <dbReference type="ARBA" id="ARBA00022598"/>
    </source>
</evidence>
<comment type="cofactor">
    <cofactor evidence="7 8">
        <name>Mg(2+)</name>
        <dbReference type="ChEBI" id="CHEBI:18420"/>
    </cofactor>
    <text evidence="7 8">Binds 3 Mg(2+) ions per subunit.</text>
</comment>
<dbReference type="HAMAP" id="MF_00252">
    <property type="entry name" value="Lys_tRNA_synth_class2"/>
    <property type="match status" value="1"/>
</dbReference>
<dbReference type="GO" id="GO:0005524">
    <property type="term" value="F:ATP binding"/>
    <property type="evidence" value="ECO:0007669"/>
    <property type="project" value="UniProtKB-UniRule"/>
</dbReference>
<dbReference type="InterPro" id="IPR045864">
    <property type="entry name" value="aa-tRNA-synth_II/BPL/LPL"/>
</dbReference>
<dbReference type="InterPro" id="IPR018149">
    <property type="entry name" value="Lys-tRNA-synth_II_C"/>
</dbReference>
<evidence type="ECO:0000259" key="9">
    <source>
        <dbReference type="PROSITE" id="PS50862"/>
    </source>
</evidence>
<organism evidence="10 11">
    <name type="scientific">Archaeoglobus sulfaticallidus PM70-1</name>
    <dbReference type="NCBI Taxonomy" id="387631"/>
    <lineage>
        <taxon>Archaea</taxon>
        <taxon>Methanobacteriati</taxon>
        <taxon>Methanobacteriota</taxon>
        <taxon>Archaeoglobi</taxon>
        <taxon>Archaeoglobales</taxon>
        <taxon>Archaeoglobaceae</taxon>
        <taxon>Archaeoglobus</taxon>
    </lineage>
</organism>
<dbReference type="InterPro" id="IPR004364">
    <property type="entry name" value="Aa-tRNA-synt_II"/>
</dbReference>
<dbReference type="EMBL" id="CP005290">
    <property type="protein sequence ID" value="AGK61947.1"/>
    <property type="molecule type" value="Genomic_DNA"/>
</dbReference>
<evidence type="ECO:0000313" key="10">
    <source>
        <dbReference type="EMBL" id="AGK61947.1"/>
    </source>
</evidence>
<feature type="binding site" evidence="7">
    <location>
        <position position="392"/>
    </location>
    <ligand>
        <name>Mg(2+)</name>
        <dbReference type="ChEBI" id="CHEBI:18420"/>
        <label>1</label>
    </ligand>
</feature>
<dbReference type="GO" id="GO:0004824">
    <property type="term" value="F:lysine-tRNA ligase activity"/>
    <property type="evidence" value="ECO:0007669"/>
    <property type="project" value="UniProtKB-UniRule"/>
</dbReference>
<dbReference type="InterPro" id="IPR012340">
    <property type="entry name" value="NA-bd_OB-fold"/>
</dbReference>
<keyword evidence="7 8" id="KW-0460">Magnesium</keyword>
<dbReference type="GO" id="GO:0000049">
    <property type="term" value="F:tRNA binding"/>
    <property type="evidence" value="ECO:0007669"/>
    <property type="project" value="TreeGrafter"/>
</dbReference>
<dbReference type="PANTHER" id="PTHR42918:SF15">
    <property type="entry name" value="LYSINE--TRNA LIGASE, CHLOROPLASTIC_MITOCHONDRIAL"/>
    <property type="match status" value="1"/>
</dbReference>
<evidence type="ECO:0000313" key="11">
    <source>
        <dbReference type="Proteomes" id="UP000013307"/>
    </source>
</evidence>
<dbReference type="CDD" id="cd04322">
    <property type="entry name" value="LysRS_N"/>
    <property type="match status" value="1"/>
</dbReference>
<feature type="binding site" evidence="7">
    <location>
        <position position="399"/>
    </location>
    <ligand>
        <name>Mg(2+)</name>
        <dbReference type="ChEBI" id="CHEBI:18420"/>
        <label>1</label>
    </ligand>
</feature>
<dbReference type="GO" id="GO:0006430">
    <property type="term" value="P:lysyl-tRNA aminoacylation"/>
    <property type="evidence" value="ECO:0007669"/>
    <property type="project" value="UniProtKB-UniRule"/>
</dbReference>
<keyword evidence="4 7" id="KW-0067">ATP-binding</keyword>
<keyword evidence="5 7" id="KW-0030">Aminoacyl-tRNA synthetase</keyword>
<evidence type="ECO:0000256" key="8">
    <source>
        <dbReference type="RuleBase" id="RU000336"/>
    </source>
</evidence>
<evidence type="ECO:0000256" key="3">
    <source>
        <dbReference type="ARBA" id="ARBA00022741"/>
    </source>
</evidence>
<comment type="subunit">
    <text evidence="7">Homodimer.</text>
</comment>
<feature type="binding site" evidence="7">
    <location>
        <position position="399"/>
    </location>
    <ligand>
        <name>Mg(2+)</name>
        <dbReference type="ChEBI" id="CHEBI:18420"/>
        <label>2</label>
    </ligand>
</feature>
<dbReference type="KEGG" id="ast:Asulf_01981"/>
<keyword evidence="7" id="KW-0963">Cytoplasm</keyword>
<comment type="catalytic activity">
    <reaction evidence="6 7 8">
        <text>tRNA(Lys) + L-lysine + ATP = L-lysyl-tRNA(Lys) + AMP + diphosphate</text>
        <dbReference type="Rhea" id="RHEA:20792"/>
        <dbReference type="Rhea" id="RHEA-COMP:9696"/>
        <dbReference type="Rhea" id="RHEA-COMP:9697"/>
        <dbReference type="ChEBI" id="CHEBI:30616"/>
        <dbReference type="ChEBI" id="CHEBI:32551"/>
        <dbReference type="ChEBI" id="CHEBI:33019"/>
        <dbReference type="ChEBI" id="CHEBI:78442"/>
        <dbReference type="ChEBI" id="CHEBI:78529"/>
        <dbReference type="ChEBI" id="CHEBI:456215"/>
        <dbReference type="EC" id="6.1.1.6"/>
    </reaction>
</comment>
<dbReference type="SUPFAM" id="SSF55681">
    <property type="entry name" value="Class II aaRS and biotin synthetases"/>
    <property type="match status" value="1"/>
</dbReference>
<dbReference type="Proteomes" id="UP000013307">
    <property type="component" value="Chromosome"/>
</dbReference>
<protein>
    <recommendedName>
        <fullName evidence="7">Lysine--tRNA ligase</fullName>
        <ecNumber evidence="7">6.1.1.6</ecNumber>
    </recommendedName>
    <alternativeName>
        <fullName evidence="7">Lysyl-tRNA synthetase</fullName>
        <shortName evidence="7">LysRS</shortName>
    </alternativeName>
</protein>
<dbReference type="Pfam" id="PF01336">
    <property type="entry name" value="tRNA_anti-codon"/>
    <property type="match status" value="1"/>
</dbReference>
<keyword evidence="7" id="KW-0648">Protein biosynthesis</keyword>
<dbReference type="Gene3D" id="2.40.50.140">
    <property type="entry name" value="Nucleic acid-binding proteins"/>
    <property type="match status" value="1"/>
</dbReference>
<evidence type="ECO:0000256" key="7">
    <source>
        <dbReference type="HAMAP-Rule" id="MF_00252"/>
    </source>
</evidence>
<dbReference type="InterPro" id="IPR004365">
    <property type="entry name" value="NA-bd_OB_tRNA"/>
</dbReference>
<evidence type="ECO:0000256" key="5">
    <source>
        <dbReference type="ARBA" id="ARBA00023146"/>
    </source>
</evidence>
<dbReference type="Pfam" id="PF00152">
    <property type="entry name" value="tRNA-synt_2"/>
    <property type="match status" value="1"/>
</dbReference>
<dbReference type="PROSITE" id="PS50862">
    <property type="entry name" value="AA_TRNA_LIGASE_II"/>
    <property type="match status" value="1"/>
</dbReference>
<dbReference type="GeneID" id="15393615"/>
<evidence type="ECO:0000256" key="2">
    <source>
        <dbReference type="ARBA" id="ARBA00022723"/>
    </source>
</evidence>
<dbReference type="NCBIfam" id="NF001756">
    <property type="entry name" value="PRK00484.1"/>
    <property type="match status" value="1"/>
</dbReference>
<dbReference type="PANTHER" id="PTHR42918">
    <property type="entry name" value="LYSYL-TRNA SYNTHETASE"/>
    <property type="match status" value="1"/>
</dbReference>
<accession>N0BI26</accession>
<dbReference type="InterPro" id="IPR002313">
    <property type="entry name" value="Lys-tRNA-ligase_II"/>
</dbReference>
<dbReference type="Gene3D" id="3.30.930.10">
    <property type="entry name" value="Bira Bifunctional Protein, Domain 2"/>
    <property type="match status" value="1"/>
</dbReference>
<dbReference type="EC" id="6.1.1.6" evidence="7"/>
<dbReference type="NCBIfam" id="TIGR00499">
    <property type="entry name" value="lysS_bact"/>
    <property type="match status" value="1"/>
</dbReference>
<dbReference type="eggNOG" id="arCOG00408">
    <property type="taxonomic scope" value="Archaea"/>
</dbReference>
<dbReference type="RefSeq" id="WP_015591543.1">
    <property type="nucleotide sequence ID" value="NC_021169.1"/>
</dbReference>